<dbReference type="GO" id="GO:0019722">
    <property type="term" value="P:calcium-mediated signaling"/>
    <property type="evidence" value="ECO:0007669"/>
    <property type="project" value="InterPro"/>
</dbReference>
<reference evidence="3 4" key="1">
    <citation type="submission" date="2019-09" db="EMBL/GenBank/DDBJ databases">
        <title>The hologenome of the rock-dwelling lichen Lasallia pustulata.</title>
        <authorList>
            <person name="Greshake Tzovaras B."/>
            <person name="Segers F."/>
            <person name="Bicker A."/>
            <person name="Dal Grande F."/>
            <person name="Otte J."/>
            <person name="Hankeln T."/>
            <person name="Schmitt I."/>
            <person name="Ebersberger I."/>
        </authorList>
    </citation>
    <scope>NUCLEOTIDE SEQUENCE [LARGE SCALE GENOMIC DNA]</scope>
    <source>
        <strain evidence="3">A1-1</strain>
    </source>
</reference>
<organism evidence="3 4">
    <name type="scientific">Lasallia pustulata</name>
    <dbReference type="NCBI Taxonomy" id="136370"/>
    <lineage>
        <taxon>Eukaryota</taxon>
        <taxon>Fungi</taxon>
        <taxon>Dikarya</taxon>
        <taxon>Ascomycota</taxon>
        <taxon>Pezizomycotina</taxon>
        <taxon>Lecanoromycetes</taxon>
        <taxon>OSLEUM clade</taxon>
        <taxon>Umbilicariomycetidae</taxon>
        <taxon>Umbilicariales</taxon>
        <taxon>Umbilicariaceae</taxon>
        <taxon>Lasallia</taxon>
    </lineage>
</organism>
<dbReference type="GO" id="GO:0008597">
    <property type="term" value="F:calcium-dependent protein serine/threonine phosphatase regulator activity"/>
    <property type="evidence" value="ECO:0007669"/>
    <property type="project" value="TreeGrafter"/>
</dbReference>
<evidence type="ECO:0000313" key="4">
    <source>
        <dbReference type="Proteomes" id="UP000324767"/>
    </source>
</evidence>
<name>A0A5M8Q135_9LECA</name>
<dbReference type="InterPro" id="IPR006931">
    <property type="entry name" value="Calcipressin"/>
</dbReference>
<protein>
    <recommendedName>
        <fullName evidence="5">Calcipressin</fullName>
    </recommendedName>
</protein>
<gene>
    <name evidence="3" type="ORF">FRX48_01638</name>
</gene>
<dbReference type="SUPFAM" id="SSF54928">
    <property type="entry name" value="RNA-binding domain, RBD"/>
    <property type="match status" value="1"/>
</dbReference>
<dbReference type="GO" id="GO:0003676">
    <property type="term" value="F:nucleic acid binding"/>
    <property type="evidence" value="ECO:0007669"/>
    <property type="project" value="InterPro"/>
</dbReference>
<evidence type="ECO:0000256" key="1">
    <source>
        <dbReference type="ARBA" id="ARBA00008209"/>
    </source>
</evidence>
<evidence type="ECO:0000256" key="2">
    <source>
        <dbReference type="SAM" id="MobiDB-lite"/>
    </source>
</evidence>
<dbReference type="OrthoDB" id="17212at2759"/>
<dbReference type="AlphaFoldDB" id="A0A5M8Q135"/>
<accession>A0A5M8Q135</accession>
<comment type="similarity">
    <text evidence="1">Belongs to the RCAN family.</text>
</comment>
<dbReference type="Proteomes" id="UP000324767">
    <property type="component" value="Unassembled WGS sequence"/>
</dbReference>
<proteinExistence type="inferred from homology"/>
<comment type="caution">
    <text evidence="3">The sequence shown here is derived from an EMBL/GenBank/DDBJ whole genome shotgun (WGS) entry which is preliminary data.</text>
</comment>
<dbReference type="InterPro" id="IPR012677">
    <property type="entry name" value="Nucleotide-bd_a/b_plait_sf"/>
</dbReference>
<sequence>MTTDTNSPPNSSPSSPGSHGTKTPLSLDLSAVPPLINPSPPSNTLLITNLQDPSIFHPTHLLTIRTLINQSAPLHSFAPLKSLRRIIASFHTTPDAILIRRLLDNAPILSSRMRIYFGEPTPIDPTDQHLHAPKSSKLFFISPPPSPPHGWQMRNEEPPNKDVHADDLASALAKLHARPSAPVADAAARCGDGVEREGTRVQNRTRSGSATVVYHPRDHGDSPHLPAVMVEDTTERVGDLSPMEAEGWSRVHKEDRELEQGVAALVGGRGINNTGRGVQHISTESGLCVSSFAAIVRCRDITAFTLRPRVLGACTSAAVLAQLSTRSLIFSTSPYPALRPPQKSDAPHGRLAAVSDEQERAGLDFCIGLLGYKEMVDSKGS</sequence>
<dbReference type="GO" id="GO:0005634">
    <property type="term" value="C:nucleus"/>
    <property type="evidence" value="ECO:0007669"/>
    <property type="project" value="TreeGrafter"/>
</dbReference>
<dbReference type="FunFam" id="3.30.70.330:FF:000503">
    <property type="entry name" value="Calcineurin binding protein, putative"/>
    <property type="match status" value="1"/>
</dbReference>
<dbReference type="GO" id="GO:0005737">
    <property type="term" value="C:cytoplasm"/>
    <property type="evidence" value="ECO:0007669"/>
    <property type="project" value="TreeGrafter"/>
</dbReference>
<dbReference type="PANTHER" id="PTHR10300">
    <property type="entry name" value="CALCIPRESSIN"/>
    <property type="match status" value="1"/>
</dbReference>
<dbReference type="PANTHER" id="PTHR10300:SF14">
    <property type="entry name" value="PROTEIN SARAH"/>
    <property type="match status" value="1"/>
</dbReference>
<feature type="region of interest" description="Disordered" evidence="2">
    <location>
        <begin position="1"/>
        <end position="30"/>
    </location>
</feature>
<evidence type="ECO:0008006" key="5">
    <source>
        <dbReference type="Google" id="ProtNLM"/>
    </source>
</evidence>
<dbReference type="Pfam" id="PF04847">
    <property type="entry name" value="Calcipressin"/>
    <property type="match status" value="1"/>
</dbReference>
<dbReference type="EMBL" id="VXIT01000002">
    <property type="protein sequence ID" value="KAA6414888.1"/>
    <property type="molecule type" value="Genomic_DNA"/>
</dbReference>
<feature type="compositionally biased region" description="Low complexity" evidence="2">
    <location>
        <begin position="1"/>
        <end position="24"/>
    </location>
</feature>
<dbReference type="InterPro" id="IPR035979">
    <property type="entry name" value="RBD_domain_sf"/>
</dbReference>
<dbReference type="Gene3D" id="3.30.70.330">
    <property type="match status" value="1"/>
</dbReference>
<evidence type="ECO:0000313" key="3">
    <source>
        <dbReference type="EMBL" id="KAA6414888.1"/>
    </source>
</evidence>